<evidence type="ECO:0000313" key="4">
    <source>
        <dbReference type="EMBL" id="GAV64386.1"/>
    </source>
</evidence>
<dbReference type="PANTHER" id="PTHR34676">
    <property type="entry name" value="DUF4219 DOMAIN-CONTAINING PROTEIN-RELATED"/>
    <property type="match status" value="1"/>
</dbReference>
<dbReference type="InParanoid" id="A0A1Q3B8L1"/>
<organism evidence="4 5">
    <name type="scientific">Cephalotus follicularis</name>
    <name type="common">Albany pitcher plant</name>
    <dbReference type="NCBI Taxonomy" id="3775"/>
    <lineage>
        <taxon>Eukaryota</taxon>
        <taxon>Viridiplantae</taxon>
        <taxon>Streptophyta</taxon>
        <taxon>Embryophyta</taxon>
        <taxon>Tracheophyta</taxon>
        <taxon>Spermatophyta</taxon>
        <taxon>Magnoliopsida</taxon>
        <taxon>eudicotyledons</taxon>
        <taxon>Gunneridae</taxon>
        <taxon>Pentapetalae</taxon>
        <taxon>rosids</taxon>
        <taxon>fabids</taxon>
        <taxon>Oxalidales</taxon>
        <taxon>Cephalotaceae</taxon>
        <taxon>Cephalotus</taxon>
    </lineage>
</organism>
<dbReference type="Pfam" id="PF14223">
    <property type="entry name" value="Retrotran_gag_2"/>
    <property type="match status" value="1"/>
</dbReference>
<sequence length="595" mass="68901">MASTSMNNQSRHNDDVSEFKVPFFSGDDFPYWKSRMEIYLKSRDFRNWLSVKNDPHTPMKLNDKNELVSKPEDEWDEDDFRKLTIDNKALNILLVSLDKTEYNLVKRCTSAHEVWKLLILTHEGTEQVKNAKLALLNRDYELFKMQPNESIKNLYNRLLDITNGLLGLGKVFGQDKLVRKLLGCLNDEWEPKVTAIEELKDLKTMEIEELLGSLMTHEVKLNNRSANLVETKPQEERRTNIALKSTHKEEMSSEDELEEEDYVLFAKRFTKFAKMKKARRFQKRNFNKGEGSKMDPPTCFECNKPWHIKVDCPQLKKKKLFKKKALKAWHLSDDESSDDEVTKQVVNLCFMALSDDEDSKNEVGDSYTFGELQFAFDELLVEFKKKCSQCSLLKKNMTSVEKEKEILLVENEHLKNDIAMLEHELGKKDNDIAKPNSSSDIALEKEVESLREKNVNLEKSFSKFTLGSKKLEEMLGSQRSYLDKTGIGYAPLEVKAKLEKARKRPHCTYCNKMGHTRNKCFRRIAHSHHSHTRPSPYHDQITFRQVWVPKGTISPKSNIKGPNKQWVPRSNSFNTFVGGTMLEGKPQRGATVVCG</sequence>
<dbReference type="GO" id="GO:0008270">
    <property type="term" value="F:zinc ion binding"/>
    <property type="evidence" value="ECO:0007669"/>
    <property type="project" value="UniProtKB-KW"/>
</dbReference>
<comment type="caution">
    <text evidence="4">The sequence shown here is derived from an EMBL/GenBank/DDBJ whole genome shotgun (WGS) entry which is preliminary data.</text>
</comment>
<dbReference type="EMBL" id="BDDD01000344">
    <property type="protein sequence ID" value="GAV64386.1"/>
    <property type="molecule type" value="Genomic_DNA"/>
</dbReference>
<gene>
    <name evidence="4" type="ORF">CFOL_v3_07904</name>
</gene>
<proteinExistence type="predicted"/>
<dbReference type="PANTHER" id="PTHR34676:SF8">
    <property type="entry name" value="TRANSMEMBRANE PROTEIN"/>
    <property type="match status" value="1"/>
</dbReference>
<dbReference type="PROSITE" id="PS50158">
    <property type="entry name" value="ZF_CCHC"/>
    <property type="match status" value="1"/>
</dbReference>
<feature type="coiled-coil region" evidence="2">
    <location>
        <begin position="397"/>
        <end position="460"/>
    </location>
</feature>
<reference evidence="5" key="1">
    <citation type="submission" date="2016-04" db="EMBL/GenBank/DDBJ databases">
        <title>Cephalotus genome sequencing.</title>
        <authorList>
            <person name="Fukushima K."/>
            <person name="Hasebe M."/>
            <person name="Fang X."/>
        </authorList>
    </citation>
    <scope>NUCLEOTIDE SEQUENCE [LARGE SCALE GENOMIC DNA]</scope>
    <source>
        <strain evidence="5">cv. St1</strain>
    </source>
</reference>
<dbReference type="Proteomes" id="UP000187406">
    <property type="component" value="Unassembled WGS sequence"/>
</dbReference>
<evidence type="ECO:0000313" key="5">
    <source>
        <dbReference type="Proteomes" id="UP000187406"/>
    </source>
</evidence>
<dbReference type="InterPro" id="IPR001878">
    <property type="entry name" value="Znf_CCHC"/>
</dbReference>
<protein>
    <submittedName>
        <fullName evidence="4">UBN2 domain-containing protein</fullName>
    </submittedName>
</protein>
<feature type="domain" description="CCHC-type" evidence="3">
    <location>
        <begin position="299"/>
        <end position="314"/>
    </location>
</feature>
<evidence type="ECO:0000256" key="2">
    <source>
        <dbReference type="SAM" id="Coils"/>
    </source>
</evidence>
<name>A0A1Q3B8L1_CEPFO</name>
<evidence type="ECO:0000259" key="3">
    <source>
        <dbReference type="PROSITE" id="PS50158"/>
    </source>
</evidence>
<dbReference type="SUPFAM" id="SSF57756">
    <property type="entry name" value="Retrovirus zinc finger-like domains"/>
    <property type="match status" value="1"/>
</dbReference>
<dbReference type="AlphaFoldDB" id="A0A1Q3B8L1"/>
<keyword evidence="5" id="KW-1185">Reference proteome</keyword>
<dbReference type="SMART" id="SM00343">
    <property type="entry name" value="ZnF_C2HC"/>
    <property type="match status" value="2"/>
</dbReference>
<dbReference type="InterPro" id="IPR036875">
    <property type="entry name" value="Znf_CCHC_sf"/>
</dbReference>
<keyword evidence="2" id="KW-0175">Coiled coil</keyword>
<keyword evidence="1" id="KW-0863">Zinc-finger</keyword>
<accession>A0A1Q3B8L1</accession>
<keyword evidence="1" id="KW-0862">Zinc</keyword>
<keyword evidence="1" id="KW-0479">Metal-binding</keyword>
<evidence type="ECO:0000256" key="1">
    <source>
        <dbReference type="PROSITE-ProRule" id="PRU00047"/>
    </source>
</evidence>
<dbReference type="GO" id="GO:0003676">
    <property type="term" value="F:nucleic acid binding"/>
    <property type="evidence" value="ECO:0007669"/>
    <property type="project" value="InterPro"/>
</dbReference>